<dbReference type="AlphaFoldDB" id="A0A6A5XBI6"/>
<keyword evidence="1" id="KW-0472">Membrane</keyword>
<dbReference type="RefSeq" id="XP_033378657.1">
    <property type="nucleotide sequence ID" value="XM_033529230.1"/>
</dbReference>
<accession>A0A6A5XBI6</accession>
<evidence type="ECO:0000313" key="2">
    <source>
        <dbReference type="EMBL" id="KAF2010318.1"/>
    </source>
</evidence>
<dbReference type="GeneID" id="54286627"/>
<keyword evidence="3" id="KW-1185">Reference proteome</keyword>
<keyword evidence="1" id="KW-1133">Transmembrane helix</keyword>
<feature type="transmembrane region" description="Helical" evidence="1">
    <location>
        <begin position="86"/>
        <end position="111"/>
    </location>
</feature>
<name>A0A6A5XBI6_9PLEO</name>
<feature type="transmembrane region" description="Helical" evidence="1">
    <location>
        <begin position="559"/>
        <end position="581"/>
    </location>
</feature>
<dbReference type="PANTHER" id="PTHR35394">
    <property type="entry name" value="DUF3176 DOMAIN-CONTAINING PROTEIN"/>
    <property type="match status" value="1"/>
</dbReference>
<evidence type="ECO:0000313" key="3">
    <source>
        <dbReference type="Proteomes" id="UP000799778"/>
    </source>
</evidence>
<keyword evidence="1" id="KW-0812">Transmembrane</keyword>
<dbReference type="Proteomes" id="UP000799778">
    <property type="component" value="Unassembled WGS sequence"/>
</dbReference>
<dbReference type="PANTHER" id="PTHR35394:SF5">
    <property type="entry name" value="DUF3176 DOMAIN-CONTAINING PROTEIN"/>
    <property type="match status" value="1"/>
</dbReference>
<dbReference type="Pfam" id="PF11374">
    <property type="entry name" value="DUF3176"/>
    <property type="match status" value="1"/>
</dbReference>
<dbReference type="InterPro" id="IPR021514">
    <property type="entry name" value="DUF3176"/>
</dbReference>
<dbReference type="OrthoDB" id="5376804at2759"/>
<reference evidence="2" key="1">
    <citation type="journal article" date="2020" name="Stud. Mycol.">
        <title>101 Dothideomycetes genomes: a test case for predicting lifestyles and emergence of pathogens.</title>
        <authorList>
            <person name="Haridas S."/>
            <person name="Albert R."/>
            <person name="Binder M."/>
            <person name="Bloem J."/>
            <person name="Labutti K."/>
            <person name="Salamov A."/>
            <person name="Andreopoulos B."/>
            <person name="Baker S."/>
            <person name="Barry K."/>
            <person name="Bills G."/>
            <person name="Bluhm B."/>
            <person name="Cannon C."/>
            <person name="Castanera R."/>
            <person name="Culley D."/>
            <person name="Daum C."/>
            <person name="Ezra D."/>
            <person name="Gonzalez J."/>
            <person name="Henrissat B."/>
            <person name="Kuo A."/>
            <person name="Liang C."/>
            <person name="Lipzen A."/>
            <person name="Lutzoni F."/>
            <person name="Magnuson J."/>
            <person name="Mondo S."/>
            <person name="Nolan M."/>
            <person name="Ohm R."/>
            <person name="Pangilinan J."/>
            <person name="Park H.-J."/>
            <person name="Ramirez L."/>
            <person name="Alfaro M."/>
            <person name="Sun H."/>
            <person name="Tritt A."/>
            <person name="Yoshinaga Y."/>
            <person name="Zwiers L.-H."/>
            <person name="Turgeon B."/>
            <person name="Goodwin S."/>
            <person name="Spatafora J."/>
            <person name="Crous P."/>
            <person name="Grigoriev I."/>
        </authorList>
    </citation>
    <scope>NUCLEOTIDE SEQUENCE</scope>
    <source>
        <strain evidence="2">CBS 175.79</strain>
    </source>
</reference>
<sequence length="646" mass="71842">MAKSNFTSHDQALESSNEAFLLSEGRPQEHEPKPIVVRPKATLYSKWIQDWWLAEIASLVLGIVAVISICVVLLDYQDKPAPALNAVLGVGITLNTIIAILSTVGRASLLYPVVQCMSQQKWAWFSSRPRPLTDLETFDQGAQGALGSLLLLWSINVRNFVSIGAVLVILGLAIDPLSQQLLRYDLQPVAQLSSPAYVSTALQWATDRQQGQMLHWEKPTTDVLSLVADPPLYTKAAVQAGLLSAFSIINDTEPFCSTGNCTWPTYLSLAVCMRSQDVSEHVQKIQLESKLKQKYFRYFLNEDFYIDENMNGVRLNVSSVATNTPIIDDNTYPDNALNFSQTIAFSDNLYPIADIFVMYNNGSAPEDTRFSAFEILLEWCVQEFSTTVINGIATTTRGKSTNKFTGDRGSFIIGPRFNTTDDFASQSVMSDALADAEYMIANVTHFRLSNYIRKTIKGSVSNVANSNPSWLTTSDAAEAIYRQIDRARDDQLQGDVGQKEDVEKDLRKFFQNIATSLTNDVRTAENHTFATENIWALRSTFMRANGTAWREQAFVRVQWGWIAGPMTLAILSLLFVAITVVQSSRHRQEVWKSSSLATLLALSDEIHSHIGGVRSASENESLLKPTKASMVQVSEGAWRLRSAQDI</sequence>
<feature type="transmembrane region" description="Helical" evidence="1">
    <location>
        <begin position="51"/>
        <end position="74"/>
    </location>
</feature>
<gene>
    <name evidence="2" type="ORF">BU24DRAFT_427444</name>
</gene>
<proteinExistence type="predicted"/>
<dbReference type="EMBL" id="ML978076">
    <property type="protein sequence ID" value="KAF2010318.1"/>
    <property type="molecule type" value="Genomic_DNA"/>
</dbReference>
<evidence type="ECO:0000256" key="1">
    <source>
        <dbReference type="SAM" id="Phobius"/>
    </source>
</evidence>
<organism evidence="2 3">
    <name type="scientific">Aaosphaeria arxii CBS 175.79</name>
    <dbReference type="NCBI Taxonomy" id="1450172"/>
    <lineage>
        <taxon>Eukaryota</taxon>
        <taxon>Fungi</taxon>
        <taxon>Dikarya</taxon>
        <taxon>Ascomycota</taxon>
        <taxon>Pezizomycotina</taxon>
        <taxon>Dothideomycetes</taxon>
        <taxon>Pleosporomycetidae</taxon>
        <taxon>Pleosporales</taxon>
        <taxon>Pleosporales incertae sedis</taxon>
        <taxon>Aaosphaeria</taxon>
    </lineage>
</organism>
<protein>
    <submittedName>
        <fullName evidence="2">Uncharacterized protein</fullName>
    </submittedName>
</protein>